<evidence type="ECO:0000259" key="12">
    <source>
        <dbReference type="Pfam" id="PF02225"/>
    </source>
</evidence>
<evidence type="ECO:0000256" key="9">
    <source>
        <dbReference type="RuleBase" id="RU003355"/>
    </source>
</evidence>
<keyword evidence="3 8" id="KW-0645">Protease</keyword>
<evidence type="ECO:0000256" key="3">
    <source>
        <dbReference type="ARBA" id="ARBA00022670"/>
    </source>
</evidence>
<evidence type="ECO:0000256" key="10">
    <source>
        <dbReference type="SAM" id="SignalP"/>
    </source>
</evidence>
<dbReference type="InterPro" id="IPR051048">
    <property type="entry name" value="Peptidase_S8/S53_subtilisin"/>
</dbReference>
<dbReference type="Pfam" id="PF02225">
    <property type="entry name" value="PA"/>
    <property type="match status" value="1"/>
</dbReference>
<evidence type="ECO:0000256" key="2">
    <source>
        <dbReference type="ARBA" id="ARBA00022525"/>
    </source>
</evidence>
<dbReference type="GeneID" id="95524240"/>
<organism evidence="13 14">
    <name type="scientific">Streptomyces atratus</name>
    <dbReference type="NCBI Taxonomy" id="1893"/>
    <lineage>
        <taxon>Bacteria</taxon>
        <taxon>Bacillati</taxon>
        <taxon>Actinomycetota</taxon>
        <taxon>Actinomycetes</taxon>
        <taxon>Kitasatosporales</taxon>
        <taxon>Streptomycetaceae</taxon>
        <taxon>Streptomyces</taxon>
    </lineage>
</organism>
<dbReference type="PROSITE" id="PS00137">
    <property type="entry name" value="SUBTILASE_HIS"/>
    <property type="match status" value="1"/>
</dbReference>
<dbReference type="InterPro" id="IPR003137">
    <property type="entry name" value="PA_domain"/>
</dbReference>
<dbReference type="AlphaFoldDB" id="A0A2Z5JN77"/>
<keyword evidence="4 10" id="KW-0732">Signal</keyword>
<sequence length="1233" mass="129247">MRFRRRAALLSFTLATTMATTLAGGGLVHGATPAPKTGEDAVTTPSQAEVRTAKVTLVTGDQVTVATRAGKTLAVNITPYHRSAAELRTYTVGTDVYVIPRDVEALVHNGQVDGRLFNVTQLIAQGYDDAHHASTPLIVRYASGAKDTAPGGARLTRKLPGVRGAAVSADKRKGAAFWEAVDDDSARAGTPKARLSGGVQRLWLDGKVKALLDRSVPQIGAPEAWKDGFDGTGVKVAVLDTGVDATHPDLADRIVESRSFVPGETVRDGHGHGTHVASTIVGSGAASGGKYRGVAPGAGLIVGKVLDDGGSGSESSIIDGMDWAAHSGAKVISMSLGGREGADGTDPMAMAVNELTAQTGVLFTIAAGNSGPAATSVGSPGAADAALTVGAVDSTDAVTDFSSRGPRGGNGGLKPEITAPGSRIVAARAAGTTMGTPVDGSYTTASGTSMATPHVAGAAAILAQRHPDWTPARLKSQLISTAKTTAATSVYAQGAGRVDVARALRQPVSASGTADFGLRDWDATAPVGKKIEYVNDGDQPVTLALKVENAGEELPAGVLSLGADSVTVPAHGTAAVDLTLNTAGVTTGSHGAHVTAVSADGRTAAVTAVGFGRDVQRFDVTLKVLDRDGKPTSGAAAVTAWQLDRFGLPETYPVAADGTVVVRVPRGEHAFISEIFHYNSDWSRLEEYTYAAQPGTVIDSDRTFTLDGAKAGPVTMTTSRPTETNRTRIGLNFQAVDGDRIYDRETWLDGETAVYSVPSQTANERFESRAGWSLGAPALDARLVGHGNRSLDAAYLEGWTGSARIDGTRVLRVAKAGEDVRGKLALVKRSAERTVREQADDAASAGALAILIYNDIPENWLAGNWGTTATKIPAMTLSGTQGEELAALGNPRIRISGTAVSPYSYELLKYRKGGIPADQRYRVRDQELATVDSSFHASTPATEGGYARLTRSPMQPTANFVFDRVVLPRSRTEYVSADVPTWEAVKAAPVWTSDGSWKVTNPSTLKAGQRVHRDWNKAVVRTALPDAQSNSAVRQGDVGVVASGGLLDTAPDQAFSAEAGSDKALSTVYRDGQLLGSIRSAPVAFPMTAQRAEYRVVTDVQRDAPGWTTSTEVRTDWRFHSERQEGLTLLPVLSVDYRLDVDQANSARPHSTTRIGLGVRYPKGLNGLKLAGAKLWASYDDGTNWRQVRLDGGLNGTIGNPANAGFVSLRVQATDADGNTIEQTVTRAYQIRR</sequence>
<dbReference type="InterPro" id="IPR023827">
    <property type="entry name" value="Peptidase_S8_Asp-AS"/>
</dbReference>
<keyword evidence="5 8" id="KW-0378">Hydrolase</keyword>
<dbReference type="GO" id="GO:0006508">
    <property type="term" value="P:proteolysis"/>
    <property type="evidence" value="ECO:0007669"/>
    <property type="project" value="UniProtKB-KW"/>
</dbReference>
<dbReference type="PROSITE" id="PS51892">
    <property type="entry name" value="SUBTILASE"/>
    <property type="match status" value="1"/>
</dbReference>
<dbReference type="KEGG" id="sata:C5746_38725"/>
<name>A0A2Z5JN77_STRAR</name>
<dbReference type="InterPro" id="IPR022398">
    <property type="entry name" value="Peptidase_S8_His-AS"/>
</dbReference>
<dbReference type="InterPro" id="IPR000209">
    <property type="entry name" value="Peptidase_S8/S53_dom"/>
</dbReference>
<evidence type="ECO:0000256" key="5">
    <source>
        <dbReference type="ARBA" id="ARBA00022801"/>
    </source>
</evidence>
<dbReference type="GO" id="GO:0004252">
    <property type="term" value="F:serine-type endopeptidase activity"/>
    <property type="evidence" value="ECO:0007669"/>
    <property type="project" value="UniProtKB-UniRule"/>
</dbReference>
<evidence type="ECO:0000256" key="4">
    <source>
        <dbReference type="ARBA" id="ARBA00022729"/>
    </source>
</evidence>
<dbReference type="PANTHER" id="PTHR43399">
    <property type="entry name" value="SUBTILISIN-RELATED"/>
    <property type="match status" value="1"/>
</dbReference>
<dbReference type="InterPro" id="IPR023828">
    <property type="entry name" value="Peptidase_S8_Ser-AS"/>
</dbReference>
<dbReference type="InterPro" id="IPR015500">
    <property type="entry name" value="Peptidase_S8_subtilisin-rel"/>
</dbReference>
<dbReference type="RefSeq" id="WP_114248289.1">
    <property type="nucleotide sequence ID" value="NZ_CP027306.1"/>
</dbReference>
<dbReference type="PRINTS" id="PR00723">
    <property type="entry name" value="SUBTILISIN"/>
</dbReference>
<evidence type="ECO:0000256" key="1">
    <source>
        <dbReference type="ARBA" id="ARBA00011073"/>
    </source>
</evidence>
<keyword evidence="2" id="KW-0964">Secreted</keyword>
<feature type="active site" description="Charge relay system" evidence="7 8">
    <location>
        <position position="449"/>
    </location>
</feature>
<dbReference type="InterPro" id="IPR036852">
    <property type="entry name" value="Peptidase_S8/S53_dom_sf"/>
</dbReference>
<evidence type="ECO:0000256" key="6">
    <source>
        <dbReference type="ARBA" id="ARBA00022825"/>
    </source>
</evidence>
<evidence type="ECO:0000313" key="14">
    <source>
        <dbReference type="Proteomes" id="UP000252698"/>
    </source>
</evidence>
<dbReference type="Pfam" id="PF00082">
    <property type="entry name" value="Peptidase_S8"/>
    <property type="match status" value="1"/>
</dbReference>
<proteinExistence type="inferred from homology"/>
<feature type="domain" description="Peptidase S8/S53" evidence="11">
    <location>
        <begin position="231"/>
        <end position="496"/>
    </location>
</feature>
<dbReference type="EMBL" id="CP027306">
    <property type="protein sequence ID" value="AXE81887.1"/>
    <property type="molecule type" value="Genomic_DNA"/>
</dbReference>
<gene>
    <name evidence="13" type="ORF">C5746_38725</name>
</gene>
<accession>A0A2Z5JN77</accession>
<feature type="active site" description="Charge relay system" evidence="7 8">
    <location>
        <position position="272"/>
    </location>
</feature>
<dbReference type="InterPro" id="IPR046450">
    <property type="entry name" value="PA_dom_sf"/>
</dbReference>
<evidence type="ECO:0000313" key="13">
    <source>
        <dbReference type="EMBL" id="AXE81887.1"/>
    </source>
</evidence>
<dbReference type="Gene3D" id="3.50.30.30">
    <property type="match status" value="1"/>
</dbReference>
<dbReference type="SUPFAM" id="SSF52743">
    <property type="entry name" value="Subtilisin-like"/>
    <property type="match status" value="1"/>
</dbReference>
<feature type="signal peptide" evidence="10">
    <location>
        <begin position="1"/>
        <end position="23"/>
    </location>
</feature>
<evidence type="ECO:0000256" key="7">
    <source>
        <dbReference type="PIRSR" id="PIRSR615500-1"/>
    </source>
</evidence>
<dbReference type="PANTHER" id="PTHR43399:SF4">
    <property type="entry name" value="CELL WALL-ASSOCIATED PROTEASE"/>
    <property type="match status" value="1"/>
</dbReference>
<feature type="chain" id="PRO_5038948238" evidence="10">
    <location>
        <begin position="24"/>
        <end position="1233"/>
    </location>
</feature>
<feature type="domain" description="PA" evidence="12">
    <location>
        <begin position="815"/>
        <end position="885"/>
    </location>
</feature>
<feature type="active site" description="Charge relay system" evidence="7 8">
    <location>
        <position position="240"/>
    </location>
</feature>
<dbReference type="CDD" id="cd07487">
    <property type="entry name" value="Peptidases_S8_1"/>
    <property type="match status" value="1"/>
</dbReference>
<evidence type="ECO:0000256" key="8">
    <source>
        <dbReference type="PROSITE-ProRule" id="PRU01240"/>
    </source>
</evidence>
<protein>
    <submittedName>
        <fullName evidence="13">Peptidase S8/S53 subtilisin kexin sedolisin</fullName>
    </submittedName>
</protein>
<dbReference type="Gene3D" id="3.40.50.200">
    <property type="entry name" value="Peptidase S8/S53 domain"/>
    <property type="match status" value="1"/>
</dbReference>
<dbReference type="PROSITE" id="PS00136">
    <property type="entry name" value="SUBTILASE_ASP"/>
    <property type="match status" value="1"/>
</dbReference>
<evidence type="ECO:0000259" key="11">
    <source>
        <dbReference type="Pfam" id="PF00082"/>
    </source>
</evidence>
<dbReference type="PROSITE" id="PS00138">
    <property type="entry name" value="SUBTILASE_SER"/>
    <property type="match status" value="1"/>
</dbReference>
<keyword evidence="6 8" id="KW-0720">Serine protease</keyword>
<dbReference type="SUPFAM" id="SSF52025">
    <property type="entry name" value="PA domain"/>
    <property type="match status" value="1"/>
</dbReference>
<reference evidence="13 14" key="1">
    <citation type="journal article" date="2018" name="Front. Microbiol.">
        <title>Genome Sequencing of Streptomyces atratus SCSIOZH16 and Activation Production of Nocardamine via Metabolic Engineering.</title>
        <authorList>
            <person name="Li Y."/>
            <person name="Zhang C."/>
            <person name="Liu C."/>
            <person name="Ju J."/>
            <person name="Ma J."/>
        </authorList>
    </citation>
    <scope>NUCLEOTIDE SEQUENCE [LARGE SCALE GENOMIC DNA]</scope>
    <source>
        <strain evidence="13 14">SCSIO_ZH16</strain>
    </source>
</reference>
<dbReference type="Proteomes" id="UP000252698">
    <property type="component" value="Chromosome"/>
</dbReference>
<comment type="similarity">
    <text evidence="1 8 9">Belongs to the peptidase S8 family.</text>
</comment>